<dbReference type="RefSeq" id="WP_013932554.1">
    <property type="nucleotide sequence ID" value="NC_015707.1"/>
</dbReference>
<dbReference type="Proteomes" id="UP000006804">
    <property type="component" value="Chromosome"/>
</dbReference>
<reference evidence="1 2" key="1">
    <citation type="submission" date="2010-11" db="EMBL/GenBank/DDBJ databases">
        <title>The complete genome of Thermotoga thermarum DSM 5069.</title>
        <authorList>
            <consortium name="US DOE Joint Genome Institute (JGI-PGF)"/>
            <person name="Lucas S."/>
            <person name="Copeland A."/>
            <person name="Lapidus A."/>
            <person name="Bruce D."/>
            <person name="Goodwin L."/>
            <person name="Pitluck S."/>
            <person name="Kyrpides N."/>
            <person name="Mavromatis K."/>
            <person name="Ivanova N."/>
            <person name="Zeytun A."/>
            <person name="Brettin T."/>
            <person name="Detter J.C."/>
            <person name="Tapia R."/>
            <person name="Han C."/>
            <person name="Land M."/>
            <person name="Hauser L."/>
            <person name="Markowitz V."/>
            <person name="Cheng J.-F."/>
            <person name="Hugenholtz P."/>
            <person name="Woyke T."/>
            <person name="Wu D."/>
            <person name="Spring S."/>
            <person name="Schroeder M."/>
            <person name="Brambilla E."/>
            <person name="Klenk H.-P."/>
            <person name="Eisen J.A."/>
        </authorList>
    </citation>
    <scope>NUCLEOTIDE SEQUENCE [LARGE SCALE GENOMIC DNA]</scope>
    <source>
        <strain evidence="1 2">DSM 5069</strain>
    </source>
</reference>
<name>F7YUD6_9THEM</name>
<accession>F7YUD6</accession>
<sequence length="478" mass="54919">MEFDFCPSTSLEPCPKTTVKLLVRDETDQILQGRRNVDVSLYKVIGELGRFKKIFQGCDENGLVELDLIPLEDYYCTVETGSKPDYRYYMFGLCWRGWLSVKELEPIFEITVQTAYKDMEIYRLKGLLQEIKVMKIATSRTIQLAHQIENLLKDILHDGTVSIQELDLVKRAIFTLAVLVNCSHYATVENDRLMDDILQTVHKVNAMLDTALELAEGLSKFKDKLESAVNIIIDVVTGNWEGIAKDLTVEALVQKLIDYIKKELPDRIIDALIDKLREVLDVPDILVGYFDTFIRHAIRRDFEDLKNRIESFVLTNVVQPNFVSFMDEALDKLIASAPSFLSVVPTEWLDLSDSSTKLKQIFENFRQDYMNNLFYSAYENPKEQPVIDDWASTLSTFNEMLMLVLSLVQILQNNSLAIEESFGLMPDFTPLINAITNLFPFFDELKAMTKTFEMALKTNHLLSMQTILKKVPQLVLKN</sequence>
<dbReference type="KEGG" id="tta:Theth_1264"/>
<evidence type="ECO:0000313" key="1">
    <source>
        <dbReference type="EMBL" id="AEH51335.1"/>
    </source>
</evidence>
<protein>
    <submittedName>
        <fullName evidence="1">Uncharacterized protein</fullName>
    </submittedName>
</protein>
<keyword evidence="2" id="KW-1185">Reference proteome</keyword>
<proteinExistence type="predicted"/>
<dbReference type="eggNOG" id="COG2304">
    <property type="taxonomic scope" value="Bacteria"/>
</dbReference>
<gene>
    <name evidence="1" type="ORF">Theth_1264</name>
</gene>
<dbReference type="HOGENOM" id="CLU_570919_0_0_0"/>
<dbReference type="PATRIC" id="fig|688269.3.peg.1302"/>
<dbReference type="AlphaFoldDB" id="F7YUD6"/>
<organism evidence="1 2">
    <name type="scientific">Pseudothermotoga thermarum DSM 5069</name>
    <dbReference type="NCBI Taxonomy" id="688269"/>
    <lineage>
        <taxon>Bacteria</taxon>
        <taxon>Thermotogati</taxon>
        <taxon>Thermotogota</taxon>
        <taxon>Thermotogae</taxon>
        <taxon>Thermotogales</taxon>
        <taxon>Thermotogaceae</taxon>
        <taxon>Pseudothermotoga</taxon>
    </lineage>
</organism>
<dbReference type="EMBL" id="CP002351">
    <property type="protein sequence ID" value="AEH51335.1"/>
    <property type="molecule type" value="Genomic_DNA"/>
</dbReference>
<evidence type="ECO:0000313" key="2">
    <source>
        <dbReference type="Proteomes" id="UP000006804"/>
    </source>
</evidence>